<feature type="compositionally biased region" description="Polar residues" evidence="1">
    <location>
        <begin position="70"/>
        <end position="80"/>
    </location>
</feature>
<feature type="region of interest" description="Disordered" evidence="1">
    <location>
        <begin position="70"/>
        <end position="89"/>
    </location>
</feature>
<reference evidence="3" key="1">
    <citation type="journal article" date="2005" name="Int. J. Syst. Evol. Microbiol.">
        <title>Methanofollis formosanus sp. nov., isolated from a fish pond.</title>
        <authorList>
            <person name="Wu S.Y."/>
            <person name="Chen S.C."/>
            <person name="Lai M.C."/>
        </authorList>
    </citation>
    <scope>NUCLEOTIDE SEQUENCE</scope>
    <source>
        <strain evidence="3">ML15</strain>
    </source>
</reference>
<evidence type="ECO:0000313" key="3">
    <source>
        <dbReference type="EMBL" id="QYZ78838.1"/>
    </source>
</evidence>
<evidence type="ECO:0000256" key="1">
    <source>
        <dbReference type="SAM" id="MobiDB-lite"/>
    </source>
</evidence>
<sequence>MSSSRSRCGGSSTDHRIPLLIILAVLCLVFHAAADEPTVIVTNATLTPRVLMPGDEGTITVTLTNTAKEAVRTSSDSSAGPGTETRTETTSTAINAYVESVTLKGEGLQVLNGAYGQVGEVGPGQSVTLTFLVRAPAEEGIYFPEAWVRVQGARSVKFPVPVNVNSAYAVIKRPAITVARTVPDEVVPGESFSLGLVLTNVGGARARDLSVRVSPNDSLVSLTPENYYFESLEPDEKIGLNLSFSTDRKTPTGIQQVPLAVTYRAPDTTETKMNESVGVQVKGRAEMGIASLSTDPPRLAAGDPFTLIIRIENTGTDDANSVRATVDLPYEGNKEAFVGTIEPDNDAPAVFLLRAGEAGDRPYRLTITYQDDRGEHLAEENLSLTVEATDRSGLFVAVVVLVVAAVGVFLWMRRRTREEE</sequence>
<protein>
    <submittedName>
        <fullName evidence="3">S-layer protein</fullName>
    </submittedName>
</protein>
<dbReference type="Gene3D" id="2.60.40.10">
    <property type="entry name" value="Immunoglobulins"/>
    <property type="match status" value="1"/>
</dbReference>
<dbReference type="AlphaFoldDB" id="A0A8G1EFJ7"/>
<dbReference type="InterPro" id="IPR013783">
    <property type="entry name" value="Ig-like_fold"/>
</dbReference>
<proteinExistence type="predicted"/>
<accession>A0A8G1EFJ7</accession>
<dbReference type="EMBL" id="CP037968">
    <property type="protein sequence ID" value="QYZ78838.1"/>
    <property type="molecule type" value="Genomic_DNA"/>
</dbReference>
<evidence type="ECO:0000256" key="2">
    <source>
        <dbReference type="SAM" id="Phobius"/>
    </source>
</evidence>
<reference evidence="3" key="2">
    <citation type="submission" date="2019-03" db="EMBL/GenBank/DDBJ databases">
        <authorList>
            <person name="Chen S.-C."/>
            <person name="Wu S.-Y."/>
            <person name="Lai M.-C."/>
        </authorList>
    </citation>
    <scope>NUCLEOTIDE SEQUENCE</scope>
    <source>
        <strain evidence="3">ML15</strain>
    </source>
</reference>
<dbReference type="Proteomes" id="UP000826709">
    <property type="component" value="Chromosome"/>
</dbReference>
<dbReference type="OrthoDB" id="116073at2157"/>
<keyword evidence="4" id="KW-1185">Reference proteome</keyword>
<keyword evidence="2" id="KW-0472">Membrane</keyword>
<dbReference type="KEGG" id="mfk:E2N92_05040"/>
<name>A0A8G1EFJ7_9EURY</name>
<keyword evidence="2" id="KW-0812">Transmembrane</keyword>
<feature type="transmembrane region" description="Helical" evidence="2">
    <location>
        <begin position="393"/>
        <end position="412"/>
    </location>
</feature>
<dbReference type="PANTHER" id="PTHR35902:SF3">
    <property type="entry name" value="NPCBM-ASSOCIATED, NEW3 DOMAIN OF ALPHA-GALACTOSIDASE"/>
    <property type="match status" value="1"/>
</dbReference>
<dbReference type="RefSeq" id="WP_220682607.1">
    <property type="nucleotide sequence ID" value="NZ_CP037968.1"/>
</dbReference>
<dbReference type="PANTHER" id="PTHR35902">
    <property type="entry name" value="S-LAYER DOMAIN-LIKE PROTEIN-RELATED"/>
    <property type="match status" value="1"/>
</dbReference>
<organism evidence="3 4">
    <name type="scientific">Methanofollis formosanus</name>
    <dbReference type="NCBI Taxonomy" id="299308"/>
    <lineage>
        <taxon>Archaea</taxon>
        <taxon>Methanobacteriati</taxon>
        <taxon>Methanobacteriota</taxon>
        <taxon>Stenosarchaea group</taxon>
        <taxon>Methanomicrobia</taxon>
        <taxon>Methanomicrobiales</taxon>
        <taxon>Methanomicrobiaceae</taxon>
        <taxon>Methanofollis</taxon>
    </lineage>
</organism>
<gene>
    <name evidence="3" type="ORF">E2N92_05040</name>
</gene>
<evidence type="ECO:0000313" key="4">
    <source>
        <dbReference type="Proteomes" id="UP000826709"/>
    </source>
</evidence>
<keyword evidence="2" id="KW-1133">Transmembrane helix</keyword>